<dbReference type="Gene3D" id="1.10.3210.10">
    <property type="entry name" value="Hypothetical protein af1432"/>
    <property type="match status" value="1"/>
</dbReference>
<gene>
    <name evidence="2" type="ordered locus">Trebr_2498</name>
</gene>
<reference evidence="3" key="1">
    <citation type="submission" date="2011-04" db="EMBL/GenBank/DDBJ databases">
        <title>The complete genome of Treponema brennaborense DSM 12168.</title>
        <authorList>
            <person name="Lucas S."/>
            <person name="Han J."/>
            <person name="Lapidus A."/>
            <person name="Bruce D."/>
            <person name="Goodwin L."/>
            <person name="Pitluck S."/>
            <person name="Peters L."/>
            <person name="Kyrpides N."/>
            <person name="Mavromatis K."/>
            <person name="Ivanova N."/>
            <person name="Mikhailova N."/>
            <person name="Pagani I."/>
            <person name="Teshima H."/>
            <person name="Detter J.C."/>
            <person name="Tapia R."/>
            <person name="Han C."/>
            <person name="Land M."/>
            <person name="Hauser L."/>
            <person name="Markowitz V."/>
            <person name="Cheng J.-F."/>
            <person name="Hugenholtz P."/>
            <person name="Woyke T."/>
            <person name="Wu D."/>
            <person name="Gronow S."/>
            <person name="Wellnitz S."/>
            <person name="Brambilla E."/>
            <person name="Klenk H.-P."/>
            <person name="Eisen J.A."/>
        </authorList>
    </citation>
    <scope>NUCLEOTIDE SEQUENCE [LARGE SCALE GENOMIC DNA]</scope>
    <source>
        <strain evidence="3">DSM 12168 / CIP 105900 / DD5/3</strain>
    </source>
</reference>
<dbReference type="eggNOG" id="COG1639">
    <property type="taxonomic scope" value="Bacteria"/>
</dbReference>
<accession>F4LNE6</accession>
<protein>
    <submittedName>
        <fullName evidence="2">Signal transduction protein</fullName>
    </submittedName>
</protein>
<sequence>MSESKNATEKMPLPDTEKIRSAIKASLPLSITTYTLPHEMEIYMNRVLTIFLHELDQDFMTEYLTYCLNELITNSKKANTKRIYFREKDLDITDMHDYTVGMEHFKHETLGNIDHYLVLQKQAGLYVKLILQAKNNKIKLEIRNNCELTVYEYKRMHDKLSRAQQYHSIEDAMTQLLDETEGAGLGLIILILMLQKIGLTDENFQIVCENGETITRIILPMNENQQNQISSLSAEIANQIQTIPKFPENITTINRLLNDPDSKLSDIVMHISNDVSLTTDLLRMVNSAAFGLNEPCTNVAAAVKLIGLRGIKNLMYSIGTLQNLDPAGSDRKELWDHSARTAFYAYNLSRNFCRAEPNLISVSYVCGLLHDIGKIVFDCAHPDLISKLQTLCTEKNIPQRVLEKIIAGVNHAEIGALVTRKWNFPEIITDVIKYHHLPECSAPENRKLVQIVYLANLLTHYQKGEVDFYQFDPDVLAVFKISSEEQLKIISDKLQEHFEQHPETP</sequence>
<dbReference type="STRING" id="906968.Trebr_2498"/>
<evidence type="ECO:0000313" key="2">
    <source>
        <dbReference type="EMBL" id="AEE17904.1"/>
    </source>
</evidence>
<dbReference type="Proteomes" id="UP000006546">
    <property type="component" value="Chromosome"/>
</dbReference>
<dbReference type="AlphaFoldDB" id="F4LNE6"/>
<dbReference type="InterPro" id="IPR006675">
    <property type="entry name" value="HDIG_dom"/>
</dbReference>
<evidence type="ECO:0000313" key="3">
    <source>
        <dbReference type="Proteomes" id="UP000006546"/>
    </source>
</evidence>
<keyword evidence="3" id="KW-1185">Reference proteome</keyword>
<dbReference type="HOGENOM" id="CLU_043273_0_0_12"/>
<name>F4LNE6_TREBD</name>
<dbReference type="PANTHER" id="PTHR33525:SF3">
    <property type="entry name" value="RIBONUCLEASE Y"/>
    <property type="match status" value="1"/>
</dbReference>
<dbReference type="InterPro" id="IPR052340">
    <property type="entry name" value="RNase_Y/CdgJ"/>
</dbReference>
<dbReference type="PROSITE" id="PS51833">
    <property type="entry name" value="HDOD"/>
    <property type="match status" value="1"/>
</dbReference>
<evidence type="ECO:0000259" key="1">
    <source>
        <dbReference type="PROSITE" id="PS51833"/>
    </source>
</evidence>
<dbReference type="NCBIfam" id="TIGR00277">
    <property type="entry name" value="HDIG"/>
    <property type="match status" value="1"/>
</dbReference>
<dbReference type="SUPFAM" id="SSF109604">
    <property type="entry name" value="HD-domain/PDEase-like"/>
    <property type="match status" value="1"/>
</dbReference>
<dbReference type="InterPro" id="IPR013976">
    <property type="entry name" value="HDOD"/>
</dbReference>
<dbReference type="PANTHER" id="PTHR33525">
    <property type="match status" value="1"/>
</dbReference>
<dbReference type="KEGG" id="tbe:Trebr_2498"/>
<dbReference type="Pfam" id="PF08668">
    <property type="entry name" value="HDOD"/>
    <property type="match status" value="1"/>
</dbReference>
<proteinExistence type="predicted"/>
<dbReference type="RefSeq" id="WP_013759605.1">
    <property type="nucleotide sequence ID" value="NC_015500.1"/>
</dbReference>
<dbReference type="OrthoDB" id="355331at2"/>
<dbReference type="EMBL" id="CP002696">
    <property type="protein sequence ID" value="AEE17904.1"/>
    <property type="molecule type" value="Genomic_DNA"/>
</dbReference>
<feature type="domain" description="HDOD" evidence="1">
    <location>
        <begin position="243"/>
        <end position="438"/>
    </location>
</feature>
<organism evidence="2 3">
    <name type="scientific">Treponema brennaborense (strain DSM 12168 / CIP 105900 / DD5/3)</name>
    <dbReference type="NCBI Taxonomy" id="906968"/>
    <lineage>
        <taxon>Bacteria</taxon>
        <taxon>Pseudomonadati</taxon>
        <taxon>Spirochaetota</taxon>
        <taxon>Spirochaetia</taxon>
        <taxon>Spirochaetales</taxon>
        <taxon>Treponemataceae</taxon>
        <taxon>Treponema</taxon>
    </lineage>
</organism>